<dbReference type="InterPro" id="IPR036188">
    <property type="entry name" value="FAD/NAD-bd_sf"/>
</dbReference>
<feature type="compositionally biased region" description="Pro residues" evidence="1">
    <location>
        <begin position="27"/>
        <end position="84"/>
    </location>
</feature>
<evidence type="ECO:0000256" key="1">
    <source>
        <dbReference type="SAM" id="MobiDB-lite"/>
    </source>
</evidence>
<evidence type="ECO:0000313" key="2">
    <source>
        <dbReference type="EMBL" id="QMT03779.1"/>
    </source>
</evidence>
<evidence type="ECO:0000313" key="3">
    <source>
        <dbReference type="Proteomes" id="UP000515663"/>
    </source>
</evidence>
<dbReference type="SUPFAM" id="SSF51905">
    <property type="entry name" value="FAD/NAD(P)-binding domain"/>
    <property type="match status" value="1"/>
</dbReference>
<organism evidence="2 3">
    <name type="scientific">Gordonia jinghuaiqii</name>
    <dbReference type="NCBI Taxonomy" id="2758710"/>
    <lineage>
        <taxon>Bacteria</taxon>
        <taxon>Bacillati</taxon>
        <taxon>Actinomycetota</taxon>
        <taxon>Actinomycetes</taxon>
        <taxon>Mycobacteriales</taxon>
        <taxon>Gordoniaceae</taxon>
        <taxon>Gordonia</taxon>
    </lineage>
</organism>
<feature type="compositionally biased region" description="Pro residues" evidence="1">
    <location>
        <begin position="10"/>
        <end position="20"/>
    </location>
</feature>
<dbReference type="AlphaFoldDB" id="A0A7D7LZN4"/>
<name>A0A7D7LZN4_9ACTN</name>
<reference evidence="3" key="1">
    <citation type="submission" date="2020-07" db="EMBL/GenBank/DDBJ databases">
        <title>novel species isolated from the respiratory tract of Marmot.</title>
        <authorList>
            <person name="Zhang G."/>
        </authorList>
    </citation>
    <scope>NUCLEOTIDE SEQUENCE [LARGE SCALE GENOMIC DNA]</scope>
    <source>
        <strain evidence="3">686</strain>
    </source>
</reference>
<dbReference type="SUPFAM" id="SSF81995">
    <property type="entry name" value="beta-sandwich domain of Sec23/24"/>
    <property type="match status" value="1"/>
</dbReference>
<gene>
    <name evidence="2" type="ORF">H1R19_07160</name>
</gene>
<dbReference type="Proteomes" id="UP000515663">
    <property type="component" value="Chromosome"/>
</dbReference>
<dbReference type="EMBL" id="CP059491">
    <property type="protein sequence ID" value="QMT03779.1"/>
    <property type="molecule type" value="Genomic_DNA"/>
</dbReference>
<sequence length="608" mass="67092">MVPQPGGPGFRPPQPGPPQPGRRQPGAPQPGPSQPRPGPPPPAPRRVPPRPGPGPLAPPGSPQPGSPQPGSPQPGSPQPRPRPGPASGRAEGGSRGDLTPELVETDVWTDAMVEAAGIPIVDIPFVTVGSGIGSFVTVDYLRISGVPADRIAVLGPQDVPWHSYEYLTRVSQIPRGERLRSDSASTPDNIWGFPSYAVREAWADKTFRPLWNVLVEPVFANYYTPKAGHAFESMEKECERIGYLKCLRRGQVRMIRRRAGGGYFTILTPPQGTSPTKRVAFRSQWVHVAIGYPGIKLLPDLQAFRETYRDASKVVNAYESHEHIYQSLHRKPGTVVIRGAGIVASRVLQRLIDDRDALGLQTQIVHLFRTYYDKPHGPHVFMRRKGKDGWAYQGFNYPKSVWGGQLKARMRKLEGHERAEAYKQMGGTNTPVRDDWQEQLARGRREGWYRVAVGKAESLVPATGGQGVVTTVRVDPHAPIHQEHRPDGTFEIYADYVIDCTGLEADVREHRLLRDLLDHTGAGINPVGRMDVERDFELKGTRNGNGKLYASGSATLGGYFPGVDTFLGLQIAALEIVDDLARQGFCAKLTPWRSTAQWWRWVNNKGVD</sequence>
<dbReference type="Gene3D" id="3.50.50.60">
    <property type="entry name" value="FAD/NAD(P)-binding domain"/>
    <property type="match status" value="1"/>
</dbReference>
<feature type="region of interest" description="Disordered" evidence="1">
    <location>
        <begin position="1"/>
        <end position="99"/>
    </location>
</feature>
<protein>
    <submittedName>
        <fullName evidence="2">Uncharacterized protein</fullName>
    </submittedName>
</protein>
<proteinExistence type="predicted"/>
<dbReference type="KEGG" id="gji:H1R19_07160"/>
<accession>A0A7D7LZN4</accession>
<keyword evidence="3" id="KW-1185">Reference proteome</keyword>